<evidence type="ECO:0000256" key="6">
    <source>
        <dbReference type="ARBA" id="ARBA00023027"/>
    </source>
</evidence>
<reference evidence="19" key="1">
    <citation type="submission" date="2016-10" db="EMBL/GenBank/DDBJ databases">
        <authorList>
            <person name="Varghese N."/>
            <person name="Submissions S."/>
        </authorList>
    </citation>
    <scope>NUCLEOTIDE SEQUENCE [LARGE SCALE GENOMIC DNA]</scope>
    <source>
        <strain evidence="19">DSM 21620</strain>
    </source>
</reference>
<dbReference type="PRINTS" id="PR00072">
    <property type="entry name" value="MALOXRDTASE"/>
</dbReference>
<dbReference type="SMART" id="SM01274">
    <property type="entry name" value="malic"/>
    <property type="match status" value="1"/>
</dbReference>
<feature type="domain" description="Malic enzyme NAD-binding" evidence="16">
    <location>
        <begin position="274"/>
        <end position="533"/>
    </location>
</feature>
<keyword evidence="7" id="KW-0464">Manganese</keyword>
<dbReference type="GO" id="GO:0016616">
    <property type="term" value="F:oxidoreductase activity, acting on the CH-OH group of donors, NAD or NADP as acceptor"/>
    <property type="evidence" value="ECO:0007669"/>
    <property type="project" value="InterPro"/>
</dbReference>
<dbReference type="OrthoDB" id="3314528at2"/>
<keyword evidence="19" id="KW-1185">Reference proteome</keyword>
<evidence type="ECO:0000256" key="5">
    <source>
        <dbReference type="ARBA" id="ARBA00022723"/>
    </source>
</evidence>
<dbReference type="SMART" id="SM00919">
    <property type="entry name" value="Malic_M"/>
    <property type="match status" value="1"/>
</dbReference>
<dbReference type="STRING" id="361279.SAMN05421663_10694"/>
<evidence type="ECO:0000313" key="18">
    <source>
        <dbReference type="EMBL" id="SDD04874.1"/>
    </source>
</evidence>
<evidence type="ECO:0000256" key="3">
    <source>
        <dbReference type="ARBA" id="ARBA00008785"/>
    </source>
</evidence>
<comment type="catalytic activity">
    <reaction evidence="9">
        <text>(S)-malate + H(+) = (S)-lactate + CO2</text>
        <dbReference type="Rhea" id="RHEA:46276"/>
        <dbReference type="ChEBI" id="CHEBI:15378"/>
        <dbReference type="ChEBI" id="CHEBI:15589"/>
        <dbReference type="ChEBI" id="CHEBI:16526"/>
        <dbReference type="ChEBI" id="CHEBI:16651"/>
        <dbReference type="EC" id="4.1.1.101"/>
    </reaction>
</comment>
<feature type="binding site" evidence="14">
    <location>
        <position position="250"/>
    </location>
    <ligand>
        <name>a divalent metal cation</name>
        <dbReference type="ChEBI" id="CHEBI:60240"/>
    </ligand>
</feature>
<dbReference type="CDD" id="cd05312">
    <property type="entry name" value="NAD_bind_1_malic_enz"/>
    <property type="match status" value="1"/>
</dbReference>
<dbReference type="PANTHER" id="PTHR23406">
    <property type="entry name" value="MALIC ENZYME-RELATED"/>
    <property type="match status" value="1"/>
</dbReference>
<dbReference type="EC" id="4.1.1.101" evidence="10"/>
<comment type="similarity">
    <text evidence="3 15">Belongs to the malic enzymes family.</text>
</comment>
<dbReference type="PANTHER" id="PTHR23406:SF34">
    <property type="entry name" value="NAD-DEPENDENT MALIC ENZYME, MITOCHONDRIAL"/>
    <property type="match status" value="1"/>
</dbReference>
<dbReference type="RefSeq" id="WP_093727471.1">
    <property type="nucleotide sequence ID" value="NZ_FMZB01000006.1"/>
</dbReference>
<dbReference type="SUPFAM" id="SSF51735">
    <property type="entry name" value="NAD(P)-binding Rossmann-fold domains"/>
    <property type="match status" value="1"/>
</dbReference>
<evidence type="ECO:0000256" key="13">
    <source>
        <dbReference type="PIRSR" id="PIRSR000106-2"/>
    </source>
</evidence>
<dbReference type="AlphaFoldDB" id="A0A1G6RKH6"/>
<feature type="active site" description="Proton donor" evidence="12">
    <location>
        <position position="105"/>
    </location>
</feature>
<evidence type="ECO:0000259" key="17">
    <source>
        <dbReference type="SMART" id="SM01274"/>
    </source>
</evidence>
<dbReference type="InterPro" id="IPR036291">
    <property type="entry name" value="NAD(P)-bd_dom_sf"/>
</dbReference>
<dbReference type="PIRSF" id="PIRSF000106">
    <property type="entry name" value="ME"/>
    <property type="match status" value="1"/>
</dbReference>
<evidence type="ECO:0000256" key="10">
    <source>
        <dbReference type="ARBA" id="ARBA00066983"/>
    </source>
</evidence>
<dbReference type="GO" id="GO:0051287">
    <property type="term" value="F:NAD binding"/>
    <property type="evidence" value="ECO:0007669"/>
    <property type="project" value="InterPro"/>
</dbReference>
<feature type="binding site" evidence="14">
    <location>
        <position position="273"/>
    </location>
    <ligand>
        <name>a divalent metal cation</name>
        <dbReference type="ChEBI" id="CHEBI:60240"/>
    </ligand>
</feature>
<evidence type="ECO:0000259" key="16">
    <source>
        <dbReference type="SMART" id="SM00919"/>
    </source>
</evidence>
<dbReference type="InterPro" id="IPR001891">
    <property type="entry name" value="Malic_OxRdtase"/>
</dbReference>
<dbReference type="SUPFAM" id="SSF53223">
    <property type="entry name" value="Aminoacid dehydrogenase-like, N-terminal domain"/>
    <property type="match status" value="1"/>
</dbReference>
<dbReference type="Pfam" id="PF03949">
    <property type="entry name" value="Malic_M"/>
    <property type="match status" value="1"/>
</dbReference>
<dbReference type="GO" id="GO:0043883">
    <property type="term" value="F:malolactic enzyme activity"/>
    <property type="evidence" value="ECO:0007669"/>
    <property type="project" value="UniProtKB-EC"/>
</dbReference>
<dbReference type="EMBL" id="FMZB01000006">
    <property type="protein sequence ID" value="SDD04874.1"/>
    <property type="molecule type" value="Genomic_DNA"/>
</dbReference>
<dbReference type="PROSITE" id="PS00331">
    <property type="entry name" value="MALIC_ENZYMES"/>
    <property type="match status" value="1"/>
</dbReference>
<dbReference type="GO" id="GO:0043464">
    <property type="term" value="P:malolactic fermentation"/>
    <property type="evidence" value="ECO:0007669"/>
    <property type="project" value="UniProtKB-ARBA"/>
</dbReference>
<dbReference type="InterPro" id="IPR012301">
    <property type="entry name" value="Malic_N_dom"/>
</dbReference>
<dbReference type="FunFam" id="3.40.50.10380:FF:000001">
    <property type="entry name" value="NAD-dependent malic enzyme"/>
    <property type="match status" value="1"/>
</dbReference>
<feature type="binding site" evidence="14">
    <location>
        <position position="249"/>
    </location>
    <ligand>
        <name>a divalent metal cation</name>
        <dbReference type="ChEBI" id="CHEBI:60240"/>
    </ligand>
</feature>
<evidence type="ECO:0000256" key="8">
    <source>
        <dbReference type="ARBA" id="ARBA00023239"/>
    </source>
</evidence>
<dbReference type="Gene3D" id="3.40.50.720">
    <property type="entry name" value="NAD(P)-binding Rossmann-like Domain"/>
    <property type="match status" value="1"/>
</dbReference>
<comment type="cofactor">
    <cofactor evidence="2">
        <name>Mn(2+)</name>
        <dbReference type="ChEBI" id="CHEBI:29035"/>
    </cofactor>
</comment>
<feature type="binding site" evidence="13">
    <location>
        <position position="421"/>
    </location>
    <ligand>
        <name>(S)-malate</name>
        <dbReference type="ChEBI" id="CHEBI:15589"/>
    </ligand>
</feature>
<evidence type="ECO:0000256" key="9">
    <source>
        <dbReference type="ARBA" id="ARBA00051739"/>
    </source>
</evidence>
<evidence type="ECO:0000256" key="7">
    <source>
        <dbReference type="ARBA" id="ARBA00023211"/>
    </source>
</evidence>
<keyword evidence="6" id="KW-0520">NAD</keyword>
<protein>
    <recommendedName>
        <fullName evidence="11">Malolactic enzyme</fullName>
        <ecNumber evidence="10">4.1.1.101</ecNumber>
    </recommendedName>
</protein>
<dbReference type="InterPro" id="IPR046346">
    <property type="entry name" value="Aminoacid_DH-like_N_sf"/>
</dbReference>
<dbReference type="Proteomes" id="UP000198666">
    <property type="component" value="Unassembled WGS sequence"/>
</dbReference>
<evidence type="ECO:0000256" key="14">
    <source>
        <dbReference type="PIRSR" id="PIRSR000106-3"/>
    </source>
</evidence>
<dbReference type="GO" id="GO:0006108">
    <property type="term" value="P:malate metabolic process"/>
    <property type="evidence" value="ECO:0007669"/>
    <property type="project" value="TreeGrafter"/>
</dbReference>
<dbReference type="InterPro" id="IPR037062">
    <property type="entry name" value="Malic_N_dom_sf"/>
</dbReference>
<evidence type="ECO:0000256" key="1">
    <source>
        <dbReference type="ARBA" id="ARBA00001911"/>
    </source>
</evidence>
<comment type="cofactor">
    <cofactor evidence="14">
        <name>Mg(2+)</name>
        <dbReference type="ChEBI" id="CHEBI:18420"/>
    </cofactor>
    <cofactor evidence="14">
        <name>Mn(2+)</name>
        <dbReference type="ChEBI" id="CHEBI:29035"/>
    </cofactor>
    <text evidence="14">Divalent metal cations. Prefers magnesium or manganese.</text>
</comment>
<dbReference type="GO" id="GO:0030145">
    <property type="term" value="F:manganese ion binding"/>
    <property type="evidence" value="ECO:0007669"/>
    <property type="project" value="UniProtKB-ARBA"/>
</dbReference>
<keyword evidence="8" id="KW-0456">Lyase</keyword>
<evidence type="ECO:0000256" key="4">
    <source>
        <dbReference type="ARBA" id="ARBA00011738"/>
    </source>
</evidence>
<accession>A0A1G6RKH6</accession>
<dbReference type="Gene3D" id="3.40.50.10380">
    <property type="entry name" value="Malic enzyme, N-terminal domain"/>
    <property type="match status" value="1"/>
</dbReference>
<evidence type="ECO:0000256" key="11">
    <source>
        <dbReference type="ARBA" id="ARBA00074565"/>
    </source>
</evidence>
<comment type="subunit">
    <text evidence="4">Homodimer.</text>
</comment>
<name>A0A1G6RKH6_9BACI</name>
<sequence length="563" mass="61087">MNTYRNNEDGSISTSLRGKNLISNPFLNKGVAFTKDERAELGLEGVLPATVLTLDEQVKRAYEQFNAQPNNLLKNNTLNQLYNRNVVLYYRLLTDHLSEMLPVVYTPTVGQAIQEYSHEYQRPGGVYLDINNPDNIEQAYDNTLLNTDEIDLIVVTDSESILGIGDWGVGGLNIAIGKLAVYTAAAGIDPNRVLPVVIDAGTDNESLLNDPLYVGNRHKRVRGEQYDQFIDAFISKTVAKFPNVLLHWEDFGNRNARNIIDKYSDKILTFNDDIQGTGAITLAAVMSASKVAGTPISEQRVVVFGPGSAGIGNADQIAAAMVLDGISKEDALKNFWAIDQRGLLTDDMDGIADFQKPYLRPTDEVKDWNKEDGIIGLAEVIRQVKPTILIGTSGQAGAFSAEIIKEMAKHVEYPVIMPMSNPTPLAEAIPKDLLEWTDGKALIATGSPFDPVQYKGTTYHIGQANNAFAFPGLGLGSIAVKASRITDSMFAAAANAIADMVESNTQGGSLLPAIDELQPVSTAVAEAVAKAAIEDGVSDAKPEEIKDLIAKSVWKPEYKSIRG</sequence>
<organism evidence="18 19">
    <name type="scientific">Terribacillus halophilus</name>
    <dbReference type="NCBI Taxonomy" id="361279"/>
    <lineage>
        <taxon>Bacteria</taxon>
        <taxon>Bacillati</taxon>
        <taxon>Bacillota</taxon>
        <taxon>Bacilli</taxon>
        <taxon>Bacillales</taxon>
        <taxon>Bacillaceae</taxon>
        <taxon>Terribacillus</taxon>
    </lineage>
</organism>
<dbReference type="NCBIfam" id="NF010052">
    <property type="entry name" value="PRK13529.1"/>
    <property type="match status" value="1"/>
</dbReference>
<keyword evidence="5 14" id="KW-0479">Metal-binding</keyword>
<comment type="cofactor">
    <cofactor evidence="1">
        <name>NAD(+)</name>
        <dbReference type="ChEBI" id="CHEBI:57540"/>
    </cofactor>
</comment>
<evidence type="ECO:0000313" key="19">
    <source>
        <dbReference type="Proteomes" id="UP000198666"/>
    </source>
</evidence>
<dbReference type="InterPro" id="IPR015884">
    <property type="entry name" value="Malic_enzyme_CS"/>
</dbReference>
<dbReference type="GO" id="GO:0005829">
    <property type="term" value="C:cytosol"/>
    <property type="evidence" value="ECO:0007669"/>
    <property type="project" value="TreeGrafter"/>
</dbReference>
<dbReference type="FunFam" id="3.40.50.720:FF:000182">
    <property type="entry name" value="NAD-dependent malic enzyme"/>
    <property type="match status" value="1"/>
</dbReference>
<feature type="domain" description="Malic enzyme N-terminal" evidence="17">
    <location>
        <begin position="82"/>
        <end position="264"/>
    </location>
</feature>
<evidence type="ECO:0000256" key="2">
    <source>
        <dbReference type="ARBA" id="ARBA00001936"/>
    </source>
</evidence>
<proteinExistence type="inferred from homology"/>
<dbReference type="InterPro" id="IPR012302">
    <property type="entry name" value="Malic_NAD-bd"/>
</dbReference>
<feature type="binding site" evidence="13">
    <location>
        <position position="465"/>
    </location>
    <ligand>
        <name>(S)-malate</name>
        <dbReference type="ChEBI" id="CHEBI:15589"/>
    </ligand>
</feature>
<dbReference type="Pfam" id="PF00390">
    <property type="entry name" value="malic"/>
    <property type="match status" value="1"/>
</dbReference>
<evidence type="ECO:0000256" key="15">
    <source>
        <dbReference type="RuleBase" id="RU003427"/>
    </source>
</evidence>
<dbReference type="GO" id="GO:0004470">
    <property type="term" value="F:malic enzyme activity"/>
    <property type="evidence" value="ECO:0007669"/>
    <property type="project" value="InterPro"/>
</dbReference>
<evidence type="ECO:0000256" key="12">
    <source>
        <dbReference type="PIRSR" id="PIRSR000106-1"/>
    </source>
</evidence>
<gene>
    <name evidence="18" type="ORF">SAMN05421663_10694</name>
</gene>
<feature type="active site" description="Proton acceptor" evidence="12">
    <location>
        <position position="178"/>
    </location>
</feature>